<dbReference type="PROSITE" id="PS01126">
    <property type="entry name" value="EF_TS_1"/>
    <property type="match status" value="1"/>
</dbReference>
<dbReference type="InterPro" id="IPR009060">
    <property type="entry name" value="UBA-like_sf"/>
</dbReference>
<dbReference type="Gene3D" id="1.10.286.20">
    <property type="match status" value="1"/>
</dbReference>
<sequence length="287" mass="30964">MSITAALVKELRERTGAGMMECKKALVESNGDIEAAIEAMRKSGQAKAAKKAGRIAAEGLIVVQGDSQRTAMVEVNCETDFVSKGDDFQGFCQLVVDKVLQDNPASLDDLLATQVNGKSIEEIRNDMIAKIGENISVRRFICSTADAGGVLGVYLHGTRIGVLLKMQGGNEALARDVAMHVAASRPLCVSADQVPAEVLDKEREIFTAQSAESGKPADIISKMVEGRLEVTLLGQPFVKDPDQSVEKLLKAQKATVLQFERFEVGEGIEKKTENFADEVMQQVKGHT</sequence>
<dbReference type="FunFam" id="1.10.8.10:FF:000001">
    <property type="entry name" value="Elongation factor Ts"/>
    <property type="match status" value="1"/>
</dbReference>
<keyword evidence="3 6" id="KW-0963">Cytoplasm</keyword>
<evidence type="ECO:0000256" key="1">
    <source>
        <dbReference type="ARBA" id="ARBA00005532"/>
    </source>
</evidence>
<comment type="function">
    <text evidence="6 7">Associates with the EF-Tu.GDP complex and induces the exchange of GDP to GTP. It remains bound to the aminoacyl-tRNA.EF-Tu.GTP complex up to the GTP hydrolysis stage on the ribosome.</text>
</comment>
<proteinExistence type="inferred from homology"/>
<keyword evidence="5 6" id="KW-0648">Protein biosynthesis</keyword>
<dbReference type="InterPro" id="IPR018101">
    <property type="entry name" value="Transl_elong_Ts_CS"/>
</dbReference>
<dbReference type="Proteomes" id="UP000194798">
    <property type="component" value="Unassembled WGS sequence"/>
</dbReference>
<gene>
    <name evidence="6" type="primary">tsf</name>
    <name evidence="10" type="ORF">TPSD3_04245</name>
</gene>
<comment type="caution">
    <text evidence="10">The sequence shown here is derived from an EMBL/GenBank/DDBJ whole genome shotgun (WGS) entry which is preliminary data.</text>
</comment>
<dbReference type="GO" id="GO:0005737">
    <property type="term" value="C:cytoplasm"/>
    <property type="evidence" value="ECO:0007669"/>
    <property type="project" value="UniProtKB-SubCell"/>
</dbReference>
<evidence type="ECO:0000313" key="11">
    <source>
        <dbReference type="Proteomes" id="UP000194798"/>
    </source>
</evidence>
<dbReference type="RefSeq" id="WP_086487330.1">
    <property type="nucleotide sequence ID" value="NZ_MSLT01000006.1"/>
</dbReference>
<dbReference type="InterPro" id="IPR036402">
    <property type="entry name" value="EF-Ts_dimer_sf"/>
</dbReference>
<evidence type="ECO:0000259" key="9">
    <source>
        <dbReference type="Pfam" id="PF00889"/>
    </source>
</evidence>
<dbReference type="GO" id="GO:0003746">
    <property type="term" value="F:translation elongation factor activity"/>
    <property type="evidence" value="ECO:0007669"/>
    <property type="project" value="UniProtKB-UniRule"/>
</dbReference>
<name>A0A251XCB5_9GAMM</name>
<keyword evidence="11" id="KW-1185">Reference proteome</keyword>
<organism evidence="10 11">
    <name type="scientific">Thioflexithrix psekupsensis</name>
    <dbReference type="NCBI Taxonomy" id="1570016"/>
    <lineage>
        <taxon>Bacteria</taxon>
        <taxon>Pseudomonadati</taxon>
        <taxon>Pseudomonadota</taxon>
        <taxon>Gammaproteobacteria</taxon>
        <taxon>Thiotrichales</taxon>
        <taxon>Thioflexithrix</taxon>
    </lineage>
</organism>
<evidence type="ECO:0000256" key="3">
    <source>
        <dbReference type="ARBA" id="ARBA00022490"/>
    </source>
</evidence>
<comment type="subcellular location">
    <subcellularLocation>
        <location evidence="6 8">Cytoplasm</location>
    </subcellularLocation>
</comment>
<dbReference type="PANTHER" id="PTHR11741">
    <property type="entry name" value="ELONGATION FACTOR TS"/>
    <property type="match status" value="1"/>
</dbReference>
<dbReference type="NCBIfam" id="TIGR00116">
    <property type="entry name" value="tsf"/>
    <property type="match status" value="1"/>
</dbReference>
<evidence type="ECO:0000256" key="6">
    <source>
        <dbReference type="HAMAP-Rule" id="MF_00050"/>
    </source>
</evidence>
<keyword evidence="4 6" id="KW-0251">Elongation factor</keyword>
<dbReference type="PROSITE" id="PS01127">
    <property type="entry name" value="EF_TS_2"/>
    <property type="match status" value="1"/>
</dbReference>
<dbReference type="InterPro" id="IPR001816">
    <property type="entry name" value="Transl_elong_EFTs/EF1B"/>
</dbReference>
<comment type="similarity">
    <text evidence="1 6 7">Belongs to the EF-Ts family.</text>
</comment>
<dbReference type="SUPFAM" id="SSF54713">
    <property type="entry name" value="Elongation factor Ts (EF-Ts), dimerisation domain"/>
    <property type="match status" value="2"/>
</dbReference>
<evidence type="ECO:0000256" key="4">
    <source>
        <dbReference type="ARBA" id="ARBA00022768"/>
    </source>
</evidence>
<dbReference type="CDD" id="cd14275">
    <property type="entry name" value="UBA_EF-Ts"/>
    <property type="match status" value="1"/>
</dbReference>
<evidence type="ECO:0000313" key="10">
    <source>
        <dbReference type="EMBL" id="OUD15730.1"/>
    </source>
</evidence>
<evidence type="ECO:0000256" key="2">
    <source>
        <dbReference type="ARBA" id="ARBA00016956"/>
    </source>
</evidence>
<dbReference type="EMBL" id="MSLT01000006">
    <property type="protein sequence ID" value="OUD15730.1"/>
    <property type="molecule type" value="Genomic_DNA"/>
</dbReference>
<evidence type="ECO:0000256" key="7">
    <source>
        <dbReference type="RuleBase" id="RU000642"/>
    </source>
</evidence>
<dbReference type="Pfam" id="PF00889">
    <property type="entry name" value="EF_TS"/>
    <property type="match status" value="1"/>
</dbReference>
<feature type="domain" description="Translation elongation factor EFTs/EF1B dimerisation" evidence="9">
    <location>
        <begin position="71"/>
        <end position="266"/>
    </location>
</feature>
<accession>A0A251XCB5</accession>
<evidence type="ECO:0000256" key="8">
    <source>
        <dbReference type="RuleBase" id="RU000643"/>
    </source>
</evidence>
<protein>
    <recommendedName>
        <fullName evidence="2 6">Elongation factor Ts</fullName>
        <shortName evidence="6">EF-Ts</shortName>
    </recommendedName>
</protein>
<dbReference type="FunFam" id="1.10.286.20:FF:000001">
    <property type="entry name" value="Elongation factor Ts"/>
    <property type="match status" value="1"/>
</dbReference>
<dbReference type="Gene3D" id="1.10.8.10">
    <property type="entry name" value="DNA helicase RuvA subunit, C-terminal domain"/>
    <property type="match status" value="1"/>
</dbReference>
<feature type="region of interest" description="Involved in Mg(2+) ion dislocation from EF-Tu" evidence="6">
    <location>
        <begin position="79"/>
        <end position="82"/>
    </location>
</feature>
<evidence type="ECO:0000256" key="5">
    <source>
        <dbReference type="ARBA" id="ARBA00022917"/>
    </source>
</evidence>
<dbReference type="InterPro" id="IPR014039">
    <property type="entry name" value="Transl_elong_EFTs/EF1B_dimer"/>
</dbReference>
<dbReference type="SUPFAM" id="SSF46934">
    <property type="entry name" value="UBA-like"/>
    <property type="match status" value="1"/>
</dbReference>
<dbReference type="Gene3D" id="3.30.479.20">
    <property type="entry name" value="Elongation factor Ts, dimerisation domain"/>
    <property type="match status" value="2"/>
</dbReference>
<reference evidence="10 11" key="1">
    <citation type="submission" date="2016-12" db="EMBL/GenBank/DDBJ databases">
        <title>Thioflexothrix psekupsii D3 genome sequencing and assembly.</title>
        <authorList>
            <person name="Fomenkov A."/>
            <person name="Vincze T."/>
            <person name="Grabovich M."/>
            <person name="Anton B.P."/>
            <person name="Dubinina G."/>
            <person name="Orlova M."/>
            <person name="Belousova E."/>
            <person name="Roberts R.J."/>
        </authorList>
    </citation>
    <scope>NUCLEOTIDE SEQUENCE [LARGE SCALE GENOMIC DNA]</scope>
    <source>
        <strain evidence="10">D3</strain>
    </source>
</reference>
<dbReference type="HAMAP" id="MF_00050">
    <property type="entry name" value="EF_Ts"/>
    <property type="match status" value="1"/>
</dbReference>
<dbReference type="OrthoDB" id="9808348at2"/>
<dbReference type="AlphaFoldDB" id="A0A251XCB5"/>
<dbReference type="PANTHER" id="PTHR11741:SF0">
    <property type="entry name" value="ELONGATION FACTOR TS, MITOCHONDRIAL"/>
    <property type="match status" value="1"/>
</dbReference>